<dbReference type="Proteomes" id="UP001457282">
    <property type="component" value="Unassembled WGS sequence"/>
</dbReference>
<sequence length="82" mass="9207">MQSILCPKSPSLSSSSGSFFTSISWFCPSCLKYSKKYKLHASLTHSNPSKGVKEVNSIVFKDDVHSILNYSNGPHYRRGNFF</sequence>
<organism evidence="1 2">
    <name type="scientific">Rubus argutus</name>
    <name type="common">Southern blackberry</name>
    <dbReference type="NCBI Taxonomy" id="59490"/>
    <lineage>
        <taxon>Eukaryota</taxon>
        <taxon>Viridiplantae</taxon>
        <taxon>Streptophyta</taxon>
        <taxon>Embryophyta</taxon>
        <taxon>Tracheophyta</taxon>
        <taxon>Spermatophyta</taxon>
        <taxon>Magnoliopsida</taxon>
        <taxon>eudicotyledons</taxon>
        <taxon>Gunneridae</taxon>
        <taxon>Pentapetalae</taxon>
        <taxon>rosids</taxon>
        <taxon>fabids</taxon>
        <taxon>Rosales</taxon>
        <taxon>Rosaceae</taxon>
        <taxon>Rosoideae</taxon>
        <taxon>Rosoideae incertae sedis</taxon>
        <taxon>Rubus</taxon>
    </lineage>
</organism>
<reference evidence="1 2" key="1">
    <citation type="journal article" date="2023" name="G3 (Bethesda)">
        <title>A chromosome-length genome assembly and annotation of blackberry (Rubus argutus, cv. 'Hillquist').</title>
        <authorList>
            <person name="Bruna T."/>
            <person name="Aryal R."/>
            <person name="Dudchenko O."/>
            <person name="Sargent D.J."/>
            <person name="Mead D."/>
            <person name="Buti M."/>
            <person name="Cavallini A."/>
            <person name="Hytonen T."/>
            <person name="Andres J."/>
            <person name="Pham M."/>
            <person name="Weisz D."/>
            <person name="Mascagni F."/>
            <person name="Usai G."/>
            <person name="Natali L."/>
            <person name="Bassil N."/>
            <person name="Fernandez G.E."/>
            <person name="Lomsadze A."/>
            <person name="Armour M."/>
            <person name="Olukolu B."/>
            <person name="Poorten T."/>
            <person name="Britton C."/>
            <person name="Davik J."/>
            <person name="Ashrafi H."/>
            <person name="Aiden E.L."/>
            <person name="Borodovsky M."/>
            <person name="Worthington M."/>
        </authorList>
    </citation>
    <scope>NUCLEOTIDE SEQUENCE [LARGE SCALE GENOMIC DNA]</scope>
    <source>
        <strain evidence="1">PI 553951</strain>
    </source>
</reference>
<dbReference type="AlphaFoldDB" id="A0AAW1W5E0"/>
<dbReference type="EMBL" id="JBEDUW010000007">
    <property type="protein sequence ID" value="KAK9914682.1"/>
    <property type="molecule type" value="Genomic_DNA"/>
</dbReference>
<gene>
    <name evidence="1" type="ORF">M0R45_038444</name>
</gene>
<evidence type="ECO:0008006" key="3">
    <source>
        <dbReference type="Google" id="ProtNLM"/>
    </source>
</evidence>
<evidence type="ECO:0000313" key="1">
    <source>
        <dbReference type="EMBL" id="KAK9914682.1"/>
    </source>
</evidence>
<evidence type="ECO:0000313" key="2">
    <source>
        <dbReference type="Proteomes" id="UP001457282"/>
    </source>
</evidence>
<accession>A0AAW1W5E0</accession>
<keyword evidence="2" id="KW-1185">Reference proteome</keyword>
<protein>
    <recommendedName>
        <fullName evidence="3">C2H2-type domain-containing protein</fullName>
    </recommendedName>
</protein>
<proteinExistence type="predicted"/>
<comment type="caution">
    <text evidence="1">The sequence shown here is derived from an EMBL/GenBank/DDBJ whole genome shotgun (WGS) entry which is preliminary data.</text>
</comment>
<name>A0AAW1W5E0_RUBAR</name>